<proteinExistence type="predicted"/>
<protein>
    <submittedName>
        <fullName evidence="3">Doubled CXXCH motif (Paired_CXXCH_1)</fullName>
    </submittedName>
</protein>
<keyword evidence="1" id="KW-0732">Signal</keyword>
<keyword evidence="4" id="KW-1185">Reference proteome</keyword>
<organism evidence="3 4">
    <name type="scientific">Trichlorobacter thiogenes</name>
    <dbReference type="NCBI Taxonomy" id="115783"/>
    <lineage>
        <taxon>Bacteria</taxon>
        <taxon>Pseudomonadati</taxon>
        <taxon>Thermodesulfobacteriota</taxon>
        <taxon>Desulfuromonadia</taxon>
        <taxon>Geobacterales</taxon>
        <taxon>Geobacteraceae</taxon>
        <taxon>Trichlorobacter</taxon>
    </lineage>
</organism>
<name>A0A1T4KTM0_9BACT</name>
<dbReference type="PANTHER" id="PTHR35038">
    <property type="entry name" value="DISSIMILATORY SULFITE REDUCTASE SIRA"/>
    <property type="match status" value="1"/>
</dbReference>
<dbReference type="Proteomes" id="UP000190102">
    <property type="component" value="Unassembled WGS sequence"/>
</dbReference>
<dbReference type="Gene3D" id="1.10.1130.10">
    <property type="entry name" value="Flavocytochrome C3, Chain A"/>
    <property type="match status" value="1"/>
</dbReference>
<evidence type="ECO:0000313" key="4">
    <source>
        <dbReference type="Proteomes" id="UP000190102"/>
    </source>
</evidence>
<dbReference type="EMBL" id="FUWR01000001">
    <property type="protein sequence ID" value="SJZ45756.1"/>
    <property type="molecule type" value="Genomic_DNA"/>
</dbReference>
<evidence type="ECO:0000256" key="1">
    <source>
        <dbReference type="ARBA" id="ARBA00022729"/>
    </source>
</evidence>
<dbReference type="AlphaFoldDB" id="A0A1T4KTM0"/>
<dbReference type="PANTHER" id="PTHR35038:SF8">
    <property type="entry name" value="C-TYPE POLYHEME CYTOCHROME OMCC"/>
    <property type="match status" value="1"/>
</dbReference>
<dbReference type="InterPro" id="IPR036280">
    <property type="entry name" value="Multihaem_cyt_sf"/>
</dbReference>
<accession>A0A1T4KTM0</accession>
<reference evidence="4" key="1">
    <citation type="submission" date="2017-02" db="EMBL/GenBank/DDBJ databases">
        <authorList>
            <person name="Varghese N."/>
            <person name="Submissions S."/>
        </authorList>
    </citation>
    <scope>NUCLEOTIDE SEQUENCE [LARGE SCALE GENOMIC DNA]</scope>
    <source>
        <strain evidence="4">ATCC BAA-34</strain>
    </source>
</reference>
<dbReference type="Pfam" id="PF13435">
    <property type="entry name" value="Cytochrome_C554"/>
    <property type="match status" value="1"/>
</dbReference>
<dbReference type="InterPro" id="IPR023155">
    <property type="entry name" value="Cyt_c-552/4"/>
</dbReference>
<sequence length="418" mass="45894">MLPIFVAQSGDEAPKFADFRATRGGNMKNAWVDQGETYSRVCAGCHVVGLKVQVTKDADMLTTEFSYLEPGVGCENCHGPGSEHASNPGRAKKIIIPTRLTAKAERETCARCHGLALPTSASPKSALKYPWNDNYKNKLGNGNFVPGVYELADFMPGWKDGNGFTSWDGKHGRHHKQQSYEFEHSVHANNPVEKVTCTSCHSVHSLYQGPTHALSVDSSGNKYDYQGTKFKNNTICLRCHASTGQFSGITKDDVAAINAAYGQNTYLNGSSKPIYDSKTTDPIEQLKINTAMNKVAHEVVKHMNNKAGMGLAVGYTPLDDSRPIGRCQTCHMPKTGMMGGYKSIADPNDKKNRAMIEGDVTSHVGDIIYPSNVYSMYQKIHSNAPQQSAMRRNKMPAFSSVMPNSCSRCHDGARYYMK</sequence>
<dbReference type="InterPro" id="IPR051829">
    <property type="entry name" value="Multiheme_Cytochr_ET"/>
</dbReference>
<evidence type="ECO:0000313" key="3">
    <source>
        <dbReference type="EMBL" id="SJZ45756.1"/>
    </source>
</evidence>
<evidence type="ECO:0000259" key="2">
    <source>
        <dbReference type="Pfam" id="PF13435"/>
    </source>
</evidence>
<dbReference type="STRING" id="115783.SAMN02745119_00687"/>
<dbReference type="SUPFAM" id="SSF48695">
    <property type="entry name" value="Multiheme cytochromes"/>
    <property type="match status" value="2"/>
</dbReference>
<gene>
    <name evidence="3" type="ORF">SAMN02745119_00687</name>
</gene>
<feature type="domain" description="Cytochrome c-552/4" evidence="2">
    <location>
        <begin position="35"/>
        <end position="79"/>
    </location>
</feature>